<comment type="similarity">
    <text evidence="5">Belongs to the YqgF HJR family.</text>
</comment>
<dbReference type="EC" id="3.1.-.-" evidence="5"/>
<evidence type="ECO:0000256" key="5">
    <source>
        <dbReference type="HAMAP-Rule" id="MF_00651"/>
    </source>
</evidence>
<dbReference type="InterPro" id="IPR037027">
    <property type="entry name" value="YqgF/RNaseH-like_dom_sf"/>
</dbReference>
<evidence type="ECO:0000256" key="1">
    <source>
        <dbReference type="ARBA" id="ARBA00022490"/>
    </source>
</evidence>
<evidence type="ECO:0000256" key="3">
    <source>
        <dbReference type="ARBA" id="ARBA00022722"/>
    </source>
</evidence>
<gene>
    <name evidence="7" type="ORF">CKO13_06420</name>
</gene>
<dbReference type="RefSeq" id="WP_200258144.1">
    <property type="nucleotide sequence ID" value="NZ_NRSH01000057.1"/>
</dbReference>
<dbReference type="Proteomes" id="UP000738126">
    <property type="component" value="Unassembled WGS sequence"/>
</dbReference>
<dbReference type="InterPro" id="IPR005227">
    <property type="entry name" value="YqgF"/>
</dbReference>
<keyword evidence="1 5" id="KW-0963">Cytoplasm</keyword>
<dbReference type="InterPro" id="IPR006641">
    <property type="entry name" value="YqgF/RNaseH-like_dom"/>
</dbReference>
<dbReference type="EMBL" id="NRSH01000057">
    <property type="protein sequence ID" value="MBK1726664.1"/>
    <property type="molecule type" value="Genomic_DNA"/>
</dbReference>
<evidence type="ECO:0000313" key="7">
    <source>
        <dbReference type="EMBL" id="MBK1726664.1"/>
    </source>
</evidence>
<dbReference type="HAMAP" id="MF_00651">
    <property type="entry name" value="Nuclease_YqgF"/>
    <property type="match status" value="1"/>
</dbReference>
<feature type="domain" description="YqgF/RNase H-like" evidence="6">
    <location>
        <begin position="8"/>
        <end position="108"/>
    </location>
</feature>
<dbReference type="NCBIfam" id="TIGR00250">
    <property type="entry name" value="RNAse_H_YqgF"/>
    <property type="match status" value="1"/>
</dbReference>
<keyword evidence="3 5" id="KW-0540">Nuclease</keyword>
<dbReference type="Gene3D" id="3.30.420.140">
    <property type="entry name" value="YqgF/RNase H-like domain"/>
    <property type="match status" value="1"/>
</dbReference>
<keyword evidence="4 5" id="KW-0378">Hydrolase</keyword>
<dbReference type="SUPFAM" id="SSF53098">
    <property type="entry name" value="Ribonuclease H-like"/>
    <property type="match status" value="1"/>
</dbReference>
<dbReference type="PANTHER" id="PTHR33317">
    <property type="entry name" value="POLYNUCLEOTIDYL TRANSFERASE, RIBONUCLEASE H-LIKE SUPERFAMILY PROTEIN"/>
    <property type="match status" value="1"/>
</dbReference>
<comment type="function">
    <text evidence="5">Could be a nuclease involved in processing of the 5'-end of pre-16S rRNA.</text>
</comment>
<proteinExistence type="inferred from homology"/>
<sequence>MPEPGEDGTLLAFDPGEQHIGVAVGERLLASARSLGSLPARAGQPDWRQVAELIERWRPRALVVGLPLHADGSDSTSTALARRLAGRLHGRFGLPVATVDERLSSHEAALRLDPRTRRRDPTAVHGEAASVILETYFAQGAA</sequence>
<protein>
    <recommendedName>
        <fullName evidence="5">Putative pre-16S rRNA nuclease</fullName>
        <ecNumber evidence="5">3.1.-.-</ecNumber>
    </recommendedName>
</protein>
<accession>A0ABS1E620</accession>
<evidence type="ECO:0000256" key="2">
    <source>
        <dbReference type="ARBA" id="ARBA00022517"/>
    </source>
</evidence>
<dbReference type="InterPro" id="IPR012337">
    <property type="entry name" value="RNaseH-like_sf"/>
</dbReference>
<organism evidence="7 8">
    <name type="scientific">Halorhodospira neutriphila</name>
    <dbReference type="NCBI Taxonomy" id="168379"/>
    <lineage>
        <taxon>Bacteria</taxon>
        <taxon>Pseudomonadati</taxon>
        <taxon>Pseudomonadota</taxon>
        <taxon>Gammaproteobacteria</taxon>
        <taxon>Chromatiales</taxon>
        <taxon>Ectothiorhodospiraceae</taxon>
        <taxon>Halorhodospira</taxon>
    </lineage>
</organism>
<name>A0ABS1E620_9GAMM</name>
<dbReference type="Pfam" id="PF03652">
    <property type="entry name" value="RuvX"/>
    <property type="match status" value="1"/>
</dbReference>
<dbReference type="SMART" id="SM00732">
    <property type="entry name" value="YqgFc"/>
    <property type="match status" value="1"/>
</dbReference>
<comment type="subcellular location">
    <subcellularLocation>
        <location evidence="5">Cytoplasm</location>
    </subcellularLocation>
</comment>
<dbReference type="PANTHER" id="PTHR33317:SF4">
    <property type="entry name" value="POLYNUCLEOTIDYL TRANSFERASE, RIBONUCLEASE H-LIKE SUPERFAMILY PROTEIN"/>
    <property type="match status" value="1"/>
</dbReference>
<dbReference type="CDD" id="cd16964">
    <property type="entry name" value="YqgF"/>
    <property type="match status" value="1"/>
</dbReference>
<keyword evidence="2 5" id="KW-0690">Ribosome biogenesis</keyword>
<evidence type="ECO:0000313" key="8">
    <source>
        <dbReference type="Proteomes" id="UP000738126"/>
    </source>
</evidence>
<keyword evidence="8" id="KW-1185">Reference proteome</keyword>
<evidence type="ECO:0000256" key="4">
    <source>
        <dbReference type="ARBA" id="ARBA00022801"/>
    </source>
</evidence>
<evidence type="ECO:0000259" key="6">
    <source>
        <dbReference type="SMART" id="SM00732"/>
    </source>
</evidence>
<comment type="caution">
    <text evidence="7">The sequence shown here is derived from an EMBL/GenBank/DDBJ whole genome shotgun (WGS) entry which is preliminary data.</text>
</comment>
<reference evidence="7 8" key="1">
    <citation type="journal article" date="2020" name="Microorganisms">
        <title>Osmotic Adaptation and Compatible Solute Biosynthesis of Phototrophic Bacteria as Revealed from Genome Analyses.</title>
        <authorList>
            <person name="Imhoff J.F."/>
            <person name="Rahn T."/>
            <person name="Kunzel S."/>
            <person name="Keller A."/>
            <person name="Neulinger S.C."/>
        </authorList>
    </citation>
    <scope>NUCLEOTIDE SEQUENCE [LARGE SCALE GENOMIC DNA]</scope>
    <source>
        <strain evidence="7 8">DSM 15116</strain>
    </source>
</reference>